<gene>
    <name evidence="1" type="ORF">NNO07_17620</name>
</gene>
<accession>A0ABT4Y7N8</accession>
<dbReference type="InterPro" id="IPR019960">
    <property type="entry name" value="T1SS_VCA0849"/>
</dbReference>
<comment type="caution">
    <text evidence="1">The sequence shown here is derived from an EMBL/GenBank/DDBJ whole genome shotgun (WGS) entry which is preliminary data.</text>
</comment>
<evidence type="ECO:0000313" key="1">
    <source>
        <dbReference type="EMBL" id="MDA8484891.1"/>
    </source>
</evidence>
<name>A0ABT4Y7N8_METRE</name>
<dbReference type="NCBIfam" id="TIGR03661">
    <property type="entry name" value="T1SS_VCA0849"/>
    <property type="match status" value="1"/>
</dbReference>
<keyword evidence="2" id="KW-1185">Reference proteome</keyword>
<protein>
    <submittedName>
        <fullName evidence="1">Type I secretion C-terminal target domain-containing protein</fullName>
    </submittedName>
</protein>
<evidence type="ECO:0000313" key="2">
    <source>
        <dbReference type="Proteomes" id="UP001211689"/>
    </source>
</evidence>
<dbReference type="EMBL" id="JANEWF010000021">
    <property type="protein sequence ID" value="MDA8484891.1"/>
    <property type="molecule type" value="Genomic_DNA"/>
</dbReference>
<dbReference type="Proteomes" id="UP001211689">
    <property type="component" value="Unassembled WGS sequence"/>
</dbReference>
<reference evidence="1 2" key="1">
    <citation type="submission" date="2022-07" db="EMBL/GenBank/DDBJ databases">
        <title>Genome Analysis of Selected Gammaproteobacteria from Nigerian Food snails.</title>
        <authorList>
            <person name="Okafor A.C."/>
        </authorList>
    </citation>
    <scope>NUCLEOTIDE SEQUENCE [LARGE SCALE GENOMIC DNA]</scope>
    <source>
        <strain evidence="1 2">Awg 2</strain>
    </source>
</reference>
<sequence length="106" mass="10907">MGNEGSPNQDVVKDFNKGAGDRLDLSDLLHGETTSNIDNYLKLIVDNGTGHATLLVSSEGHLNQPGGAVSHADLSITLEGAAAQLSGQSINSLIAGADPTIKVDQN</sequence>
<organism evidence="1 2">
    <name type="scientific">Metapseudomonas resinovorans</name>
    <name type="common">Pseudomonas resinovorans</name>
    <dbReference type="NCBI Taxonomy" id="53412"/>
    <lineage>
        <taxon>Bacteria</taxon>
        <taxon>Pseudomonadati</taxon>
        <taxon>Pseudomonadota</taxon>
        <taxon>Gammaproteobacteria</taxon>
        <taxon>Pseudomonadales</taxon>
        <taxon>Pseudomonadaceae</taxon>
        <taxon>Metapseudomonas</taxon>
    </lineage>
</organism>
<proteinExistence type="predicted"/>